<dbReference type="GO" id="GO:0016491">
    <property type="term" value="F:oxidoreductase activity"/>
    <property type="evidence" value="ECO:0007669"/>
    <property type="project" value="UniProtKB-KW"/>
</dbReference>
<dbReference type="STRING" id="306540.SAMN05421839_11317"/>
<dbReference type="EMBL" id="BJWI01000014">
    <property type="protein sequence ID" value="GEM01690.1"/>
    <property type="molecule type" value="Genomic_DNA"/>
</dbReference>
<dbReference type="InterPro" id="IPR036291">
    <property type="entry name" value="NAD(P)-bd_dom_sf"/>
</dbReference>
<dbReference type="EMBL" id="FOXC01000013">
    <property type="protein sequence ID" value="SFP29781.1"/>
    <property type="molecule type" value="Genomic_DNA"/>
</dbReference>
<keyword evidence="7" id="KW-1185">Reference proteome</keyword>
<evidence type="ECO:0000256" key="2">
    <source>
        <dbReference type="ARBA" id="ARBA00023002"/>
    </source>
</evidence>
<gene>
    <name evidence="4" type="ORF">HHA03_12220</name>
    <name evidence="5" type="ORF">SAMN05421839_11317</name>
</gene>
<dbReference type="InterPro" id="IPR002347">
    <property type="entry name" value="SDR_fam"/>
</dbReference>
<dbReference type="PRINTS" id="PR00081">
    <property type="entry name" value="GDHRDH"/>
</dbReference>
<accession>A0A1I5P8B4</accession>
<evidence type="ECO:0000313" key="7">
    <source>
        <dbReference type="Proteomes" id="UP000321547"/>
    </source>
</evidence>
<evidence type="ECO:0000313" key="5">
    <source>
        <dbReference type="EMBL" id="SFP29781.1"/>
    </source>
</evidence>
<evidence type="ECO:0000256" key="1">
    <source>
        <dbReference type="ARBA" id="ARBA00006484"/>
    </source>
</evidence>
<dbReference type="Pfam" id="PF00106">
    <property type="entry name" value="adh_short"/>
    <property type="match status" value="1"/>
</dbReference>
<dbReference type="PROSITE" id="PS00061">
    <property type="entry name" value="ADH_SHORT"/>
    <property type="match status" value="1"/>
</dbReference>
<dbReference type="PRINTS" id="PR00080">
    <property type="entry name" value="SDRFAMILY"/>
</dbReference>
<sequence length="260" mass="28677">MKKDTILITGATKGLGRALSYQLARKNRTLILIGRSEDLLLELARDLKAQGVTVFTYTVDLTEIEKLESLVQTILTDVGSVDAIINNAGFGLFEFATETLRATTTNMFQLNVLAMMELNCLLIPGLIKQTNKTHIINIGSLAGKIATPKATSYAATKHAVIGYSNALRLELKATNVAVTTVNLGPMKTSFFKTADESGYYEQAVEKIMLTPEKVATKIDQLLYTNKRELNLPLWMSIGSKLHAIFPRTLEFIMQGAFNKK</sequence>
<evidence type="ECO:0000313" key="6">
    <source>
        <dbReference type="Proteomes" id="UP000242243"/>
    </source>
</evidence>
<dbReference type="InterPro" id="IPR020904">
    <property type="entry name" value="Sc_DH/Rdtase_CS"/>
</dbReference>
<dbReference type="Gene3D" id="3.40.50.720">
    <property type="entry name" value="NAD(P)-binding Rossmann-like Domain"/>
    <property type="match status" value="1"/>
</dbReference>
<proteinExistence type="inferred from homology"/>
<dbReference type="OrthoDB" id="9793345at2"/>
<dbReference type="PANTHER" id="PTHR44196:SF1">
    <property type="entry name" value="DEHYDROGENASE_REDUCTASE SDR FAMILY MEMBER 7B"/>
    <property type="match status" value="1"/>
</dbReference>
<dbReference type="SUPFAM" id="SSF51735">
    <property type="entry name" value="NAD(P)-binding Rossmann-fold domains"/>
    <property type="match status" value="1"/>
</dbReference>
<evidence type="ECO:0000313" key="4">
    <source>
        <dbReference type="EMBL" id="GEM01690.1"/>
    </source>
</evidence>
<protein>
    <submittedName>
        <fullName evidence="4">Oxidoreductase</fullName>
    </submittedName>
</protein>
<dbReference type="AlphaFoldDB" id="A0A1I5P8B4"/>
<dbReference type="GO" id="GO:0016020">
    <property type="term" value="C:membrane"/>
    <property type="evidence" value="ECO:0007669"/>
    <property type="project" value="TreeGrafter"/>
</dbReference>
<reference evidence="5 6" key="1">
    <citation type="submission" date="2016-10" db="EMBL/GenBank/DDBJ databases">
        <authorList>
            <person name="de Groot N.N."/>
        </authorList>
    </citation>
    <scope>NUCLEOTIDE SEQUENCE [LARGE SCALE GENOMIC DNA]</scope>
    <source>
        <strain evidence="5 6">DSM 17073</strain>
    </source>
</reference>
<dbReference type="PANTHER" id="PTHR44196">
    <property type="entry name" value="DEHYDROGENASE/REDUCTASE SDR FAMILY MEMBER 7B"/>
    <property type="match status" value="1"/>
</dbReference>
<dbReference type="Proteomes" id="UP000242243">
    <property type="component" value="Unassembled WGS sequence"/>
</dbReference>
<evidence type="ECO:0000256" key="3">
    <source>
        <dbReference type="RuleBase" id="RU000363"/>
    </source>
</evidence>
<dbReference type="Proteomes" id="UP000321547">
    <property type="component" value="Unassembled WGS sequence"/>
</dbReference>
<keyword evidence="2" id="KW-0560">Oxidoreductase</keyword>
<name>A0A1I5P8B4_9BACI</name>
<dbReference type="RefSeq" id="WP_159430128.1">
    <property type="nucleotide sequence ID" value="NZ_BJWI01000014.1"/>
</dbReference>
<organism evidence="5 6">
    <name type="scientific">Halolactibacillus halophilus</name>
    <dbReference type="NCBI Taxonomy" id="306540"/>
    <lineage>
        <taxon>Bacteria</taxon>
        <taxon>Bacillati</taxon>
        <taxon>Bacillota</taxon>
        <taxon>Bacilli</taxon>
        <taxon>Bacillales</taxon>
        <taxon>Bacillaceae</taxon>
        <taxon>Halolactibacillus</taxon>
    </lineage>
</organism>
<reference evidence="4 7" key="2">
    <citation type="submission" date="2019-07" db="EMBL/GenBank/DDBJ databases">
        <title>Whole genome shotgun sequence of Halolactibacillus halophilus NBRC 100868.</title>
        <authorList>
            <person name="Hosoyama A."/>
            <person name="Uohara A."/>
            <person name="Ohji S."/>
            <person name="Ichikawa N."/>
        </authorList>
    </citation>
    <scope>NUCLEOTIDE SEQUENCE [LARGE SCALE GENOMIC DNA]</scope>
    <source>
        <strain evidence="4 7">NBRC 100868</strain>
    </source>
</reference>
<comment type="similarity">
    <text evidence="1 3">Belongs to the short-chain dehydrogenases/reductases (SDR) family.</text>
</comment>